<comment type="caution">
    <text evidence="3">The sequence shown here is derived from an EMBL/GenBank/DDBJ whole genome shotgun (WGS) entry which is preliminary data.</text>
</comment>
<evidence type="ECO:0000313" key="3">
    <source>
        <dbReference type="EMBL" id="GEM46401.1"/>
    </source>
</evidence>
<proteinExistence type="inferred from homology"/>
<evidence type="ECO:0000313" key="4">
    <source>
        <dbReference type="Proteomes" id="UP000321306"/>
    </source>
</evidence>
<dbReference type="EMBL" id="BJXB01000007">
    <property type="protein sequence ID" value="GEM46401.1"/>
    <property type="molecule type" value="Genomic_DNA"/>
</dbReference>
<dbReference type="OrthoDB" id="2355173at2"/>
<evidence type="ECO:0000256" key="1">
    <source>
        <dbReference type="ARBA" id="ARBA00006817"/>
    </source>
</evidence>
<dbReference type="Gene3D" id="3.30.530.20">
    <property type="match status" value="1"/>
</dbReference>
<keyword evidence="4" id="KW-1185">Reference proteome</keyword>
<dbReference type="InterPro" id="IPR013538">
    <property type="entry name" value="ASHA1/2-like_C"/>
</dbReference>
<dbReference type="Proteomes" id="UP000321306">
    <property type="component" value="Unassembled WGS sequence"/>
</dbReference>
<evidence type="ECO:0000259" key="2">
    <source>
        <dbReference type="Pfam" id="PF08327"/>
    </source>
</evidence>
<dbReference type="InterPro" id="IPR023393">
    <property type="entry name" value="START-like_dom_sf"/>
</dbReference>
<gene>
    <name evidence="3" type="ORF">DC3_20360</name>
</gene>
<dbReference type="CDD" id="cd07814">
    <property type="entry name" value="SRPBCC_CalC_Aha1-like"/>
    <property type="match status" value="1"/>
</dbReference>
<name>A0A511N1T6_DEIC1</name>
<feature type="domain" description="Activator of Hsp90 ATPase homologue 1/2-like C-terminal" evidence="2">
    <location>
        <begin position="19"/>
        <end position="142"/>
    </location>
</feature>
<dbReference type="SUPFAM" id="SSF55961">
    <property type="entry name" value="Bet v1-like"/>
    <property type="match status" value="1"/>
</dbReference>
<dbReference type="Pfam" id="PF08327">
    <property type="entry name" value="AHSA1"/>
    <property type="match status" value="1"/>
</dbReference>
<protein>
    <submittedName>
        <fullName evidence="3">Activator of HSP90 ATPase</fullName>
    </submittedName>
</protein>
<dbReference type="RefSeq" id="WP_146884212.1">
    <property type="nucleotide sequence ID" value="NZ_BJXB01000007.1"/>
</dbReference>
<sequence>MEPLSPSQAIVIDRYLSHAPEKVWRALTEKDLLSQWLMTNDFQPIVGHHFHLRRAPMPHWDGVVKCEVLEVNPPHHLSYRWNTEWESQPELNTVVRWTLTPDGAGTLLRMEQTGFQATQLHNRNGAEYGWSGFLTKLDSLLGELE</sequence>
<dbReference type="AlphaFoldDB" id="A0A511N1T6"/>
<organism evidence="3 4">
    <name type="scientific">Deinococcus cellulosilyticus (strain DSM 18568 / NBRC 106333 / KACC 11606 / 5516J-15)</name>
    <dbReference type="NCBI Taxonomy" id="1223518"/>
    <lineage>
        <taxon>Bacteria</taxon>
        <taxon>Thermotogati</taxon>
        <taxon>Deinococcota</taxon>
        <taxon>Deinococci</taxon>
        <taxon>Deinococcales</taxon>
        <taxon>Deinococcaceae</taxon>
        <taxon>Deinococcus</taxon>
    </lineage>
</organism>
<comment type="similarity">
    <text evidence="1">Belongs to the AHA1 family.</text>
</comment>
<reference evidence="3 4" key="1">
    <citation type="submission" date="2019-07" db="EMBL/GenBank/DDBJ databases">
        <title>Whole genome shotgun sequence of Deinococcus cellulosilyticus NBRC 106333.</title>
        <authorList>
            <person name="Hosoyama A."/>
            <person name="Uohara A."/>
            <person name="Ohji S."/>
            <person name="Ichikawa N."/>
        </authorList>
    </citation>
    <scope>NUCLEOTIDE SEQUENCE [LARGE SCALE GENOMIC DNA]</scope>
    <source>
        <strain evidence="3 4">NBRC 106333</strain>
    </source>
</reference>
<accession>A0A511N1T6</accession>